<name>A0A2Z3JB92_9DEIO</name>
<organism evidence="1 2">
    <name type="scientific">Deinococcus irradiatisoli</name>
    <dbReference type="NCBI Taxonomy" id="2202254"/>
    <lineage>
        <taxon>Bacteria</taxon>
        <taxon>Thermotogati</taxon>
        <taxon>Deinococcota</taxon>
        <taxon>Deinococci</taxon>
        <taxon>Deinococcales</taxon>
        <taxon>Deinococcaceae</taxon>
        <taxon>Deinococcus</taxon>
    </lineage>
</organism>
<protein>
    <submittedName>
        <fullName evidence="1">Uncharacterized protein</fullName>
    </submittedName>
</protein>
<gene>
    <name evidence="1" type="ORF">DKM44_02335</name>
</gene>
<dbReference type="Proteomes" id="UP000245368">
    <property type="component" value="Chromosome"/>
</dbReference>
<dbReference type="AlphaFoldDB" id="A0A2Z3JB92"/>
<sequence length="69" mass="7731">MHSSFLPGQPLVSLDQVEDGQLYHVLLSDQSVGTVQRHGDTWLWRRLMGGTSQRGERVALEAWLANVLS</sequence>
<keyword evidence="2" id="KW-1185">Reference proteome</keyword>
<accession>A0A2Z3JB92</accession>
<evidence type="ECO:0000313" key="2">
    <source>
        <dbReference type="Proteomes" id="UP000245368"/>
    </source>
</evidence>
<reference evidence="1 2" key="1">
    <citation type="submission" date="2018-05" db="EMBL/GenBank/DDBJ databases">
        <title>Complete Genome Sequence of Deinococcus sp. strain 17bor-2.</title>
        <authorList>
            <person name="Srinivasan S."/>
        </authorList>
    </citation>
    <scope>NUCLEOTIDE SEQUENCE [LARGE SCALE GENOMIC DNA]</scope>
    <source>
        <strain evidence="1 2">17bor-2</strain>
    </source>
</reference>
<dbReference type="EMBL" id="CP029494">
    <property type="protein sequence ID" value="AWN22215.1"/>
    <property type="molecule type" value="Genomic_DNA"/>
</dbReference>
<proteinExistence type="predicted"/>
<evidence type="ECO:0000313" key="1">
    <source>
        <dbReference type="EMBL" id="AWN22215.1"/>
    </source>
</evidence>
<dbReference type="KEGG" id="dez:DKM44_02335"/>